<evidence type="ECO:0000256" key="4">
    <source>
        <dbReference type="ARBA" id="ARBA00007626"/>
    </source>
</evidence>
<keyword evidence="7" id="KW-0540">Nuclease</keyword>
<comment type="cofactor">
    <cofactor evidence="2">
        <name>Mg(2+)</name>
        <dbReference type="ChEBI" id="CHEBI:18420"/>
    </cofactor>
</comment>
<evidence type="ECO:0000256" key="2">
    <source>
        <dbReference type="ARBA" id="ARBA00001946"/>
    </source>
</evidence>
<keyword evidence="12" id="KW-0809">Transit peptide</keyword>
<keyword evidence="9" id="KW-0378">Hydrolase</keyword>
<evidence type="ECO:0000313" key="18">
    <source>
        <dbReference type="Proteomes" id="UP001566132"/>
    </source>
</evidence>
<dbReference type="EC" id="3.1.26.5" evidence="5"/>
<evidence type="ECO:0000313" key="17">
    <source>
        <dbReference type="EMBL" id="KAL1501588.1"/>
    </source>
</evidence>
<keyword evidence="6" id="KW-0819">tRNA processing</keyword>
<gene>
    <name evidence="17" type="ORF">ABEB36_006885</name>
</gene>
<keyword evidence="13" id="KW-0496">Mitochondrion</keyword>
<dbReference type="PANTHER" id="PTHR13547:SF1">
    <property type="entry name" value="MITOCHONDRIAL RIBONUCLEASE P CATALYTIC SUBUNIT"/>
    <property type="match status" value="1"/>
</dbReference>
<sequence>MFLSRTDSKIVNFIRKYCNVPSYAKKNRNNDNTFKNKSTNEVVISVLQEMKIQKCEDWNKVKQLIFDQNRRGKISETGIDGLIMNSILKLNRVDLAKDYLNYLEASHTKPNLATVGKYLKLLYQNHSLEKLSKSDENEIIKLCKEITDNNPVLESRTLENMALALSLTKDWKQCLEIIQEIKRTAAVAGTVYDAVATAAFKHKEEPVAWNLLNQAVLQQQTCLNTAFLSYLETIKKQRKLENKTKSLEKLFLFFRDNEIVCNEDVINEIQSSIKMGKQVTMNFKGVCSNCQLKLEKLELSDSEFLILKEAFFKNVIVGKDIFIKSNPNEMKKFQNFLSNMEQYDVILDGLNIAYSSGVNKGPYVFSRLLHAVVKHFVQKNKSVLILGRSHMNKWPRMYWSYIKENASVFLTENISEDDPYMLYFALQSGKNTIIVTRDLMRGHKFLLKDRTNKMLFNRWLSQRQYMLSYVNDKEKCFFRVPPEFYHVAQKNGDVWHIPYNVPQENEEMQSYHKTWLCINL</sequence>
<proteinExistence type="inferred from homology"/>
<organism evidence="17 18">
    <name type="scientific">Hypothenemus hampei</name>
    <name type="common">Coffee berry borer</name>
    <dbReference type="NCBI Taxonomy" id="57062"/>
    <lineage>
        <taxon>Eukaryota</taxon>
        <taxon>Metazoa</taxon>
        <taxon>Ecdysozoa</taxon>
        <taxon>Arthropoda</taxon>
        <taxon>Hexapoda</taxon>
        <taxon>Insecta</taxon>
        <taxon>Pterygota</taxon>
        <taxon>Neoptera</taxon>
        <taxon>Endopterygota</taxon>
        <taxon>Coleoptera</taxon>
        <taxon>Polyphaga</taxon>
        <taxon>Cucujiformia</taxon>
        <taxon>Curculionidae</taxon>
        <taxon>Scolytinae</taxon>
        <taxon>Hypothenemus</taxon>
    </lineage>
</organism>
<evidence type="ECO:0000259" key="16">
    <source>
        <dbReference type="Pfam" id="PF16953"/>
    </source>
</evidence>
<comment type="catalytic activity">
    <reaction evidence="1">
        <text>Endonucleolytic cleavage of RNA, removing 5'-extranucleotides from tRNA precursor.</text>
        <dbReference type="EC" id="3.1.26.5"/>
    </reaction>
</comment>
<dbReference type="Proteomes" id="UP001566132">
    <property type="component" value="Unassembled WGS sequence"/>
</dbReference>
<dbReference type="InterPro" id="IPR031595">
    <property type="entry name" value="PRORP_C"/>
</dbReference>
<dbReference type="Pfam" id="PF16953">
    <property type="entry name" value="PRORP"/>
    <property type="match status" value="1"/>
</dbReference>
<evidence type="ECO:0000256" key="6">
    <source>
        <dbReference type="ARBA" id="ARBA00022694"/>
    </source>
</evidence>
<evidence type="ECO:0000256" key="9">
    <source>
        <dbReference type="ARBA" id="ARBA00022801"/>
    </source>
</evidence>
<evidence type="ECO:0000256" key="5">
    <source>
        <dbReference type="ARBA" id="ARBA00012179"/>
    </source>
</evidence>
<dbReference type="InterPro" id="IPR033495">
    <property type="entry name" value="MRPP3_PIN_dom"/>
</dbReference>
<reference evidence="17 18" key="1">
    <citation type="submission" date="2024-05" db="EMBL/GenBank/DDBJ databases">
        <title>Genetic variation in Jamaican populations of the coffee berry borer (Hypothenemus hampei).</title>
        <authorList>
            <person name="Errbii M."/>
            <person name="Myrie A."/>
        </authorList>
    </citation>
    <scope>NUCLEOTIDE SEQUENCE [LARGE SCALE GENOMIC DNA]</scope>
    <source>
        <strain evidence="17">JA-Hopewell-2020-01-JO</strain>
        <tissue evidence="17">Whole body</tissue>
    </source>
</reference>
<keyword evidence="11" id="KW-0460">Magnesium</keyword>
<dbReference type="Gene3D" id="3.40.50.11980">
    <property type="match status" value="1"/>
</dbReference>
<feature type="domain" description="PRORP" evidence="16">
    <location>
        <begin position="282"/>
        <end position="517"/>
    </location>
</feature>
<evidence type="ECO:0000256" key="13">
    <source>
        <dbReference type="ARBA" id="ARBA00023128"/>
    </source>
</evidence>
<evidence type="ECO:0000256" key="11">
    <source>
        <dbReference type="ARBA" id="ARBA00022842"/>
    </source>
</evidence>
<keyword evidence="18" id="KW-1185">Reference proteome</keyword>
<comment type="subcellular location">
    <subcellularLocation>
        <location evidence="3">Mitochondrion</location>
    </subcellularLocation>
</comment>
<dbReference type="GO" id="GO:0008033">
    <property type="term" value="P:tRNA processing"/>
    <property type="evidence" value="ECO:0007669"/>
    <property type="project" value="UniProtKB-KW"/>
</dbReference>
<evidence type="ECO:0000256" key="15">
    <source>
        <dbReference type="ARBA" id="ARBA00044559"/>
    </source>
</evidence>
<dbReference type="InterPro" id="IPR011990">
    <property type="entry name" value="TPR-like_helical_dom_sf"/>
</dbReference>
<protein>
    <recommendedName>
        <fullName evidence="14">Mitochondrial ribonuclease P catalytic subunit</fullName>
        <ecNumber evidence="5">3.1.26.5</ecNumber>
    </recommendedName>
    <alternativeName>
        <fullName evidence="15">Mitochondrial ribonuclease P protein 3</fullName>
    </alternativeName>
</protein>
<evidence type="ECO:0000256" key="1">
    <source>
        <dbReference type="ARBA" id="ARBA00000928"/>
    </source>
</evidence>
<evidence type="ECO:0000256" key="7">
    <source>
        <dbReference type="ARBA" id="ARBA00022722"/>
    </source>
</evidence>
<evidence type="ECO:0000256" key="14">
    <source>
        <dbReference type="ARBA" id="ARBA00044536"/>
    </source>
</evidence>
<evidence type="ECO:0000256" key="12">
    <source>
        <dbReference type="ARBA" id="ARBA00022946"/>
    </source>
</evidence>
<comment type="similarity">
    <text evidence="4">Belongs to the PPR family. P subfamily.</text>
</comment>
<dbReference type="GO" id="GO:0004526">
    <property type="term" value="F:ribonuclease P activity"/>
    <property type="evidence" value="ECO:0007669"/>
    <property type="project" value="UniProtKB-EC"/>
</dbReference>
<keyword evidence="8" id="KW-0479">Metal-binding</keyword>
<dbReference type="GO" id="GO:0005739">
    <property type="term" value="C:mitochondrion"/>
    <property type="evidence" value="ECO:0007669"/>
    <property type="project" value="UniProtKB-SubCell"/>
</dbReference>
<dbReference type="EMBL" id="JBDJPC010000005">
    <property type="protein sequence ID" value="KAL1501588.1"/>
    <property type="molecule type" value="Genomic_DNA"/>
</dbReference>
<evidence type="ECO:0000256" key="10">
    <source>
        <dbReference type="ARBA" id="ARBA00022833"/>
    </source>
</evidence>
<accession>A0ABD1ES13</accession>
<dbReference type="Gene3D" id="1.25.40.10">
    <property type="entry name" value="Tetratricopeptide repeat domain"/>
    <property type="match status" value="1"/>
</dbReference>
<dbReference type="GO" id="GO:0046872">
    <property type="term" value="F:metal ion binding"/>
    <property type="evidence" value="ECO:0007669"/>
    <property type="project" value="UniProtKB-KW"/>
</dbReference>
<evidence type="ECO:0000256" key="3">
    <source>
        <dbReference type="ARBA" id="ARBA00004173"/>
    </source>
</evidence>
<evidence type="ECO:0000256" key="8">
    <source>
        <dbReference type="ARBA" id="ARBA00022723"/>
    </source>
</evidence>
<dbReference type="PANTHER" id="PTHR13547">
    <property type="match status" value="1"/>
</dbReference>
<name>A0ABD1ES13_HYPHA</name>
<comment type="caution">
    <text evidence="17">The sequence shown here is derived from an EMBL/GenBank/DDBJ whole genome shotgun (WGS) entry which is preliminary data.</text>
</comment>
<keyword evidence="10" id="KW-0862">Zinc</keyword>
<dbReference type="CDD" id="cd18718">
    <property type="entry name" value="PIN_PRORP"/>
    <property type="match status" value="1"/>
</dbReference>
<dbReference type="AlphaFoldDB" id="A0ABD1ES13"/>